<dbReference type="GO" id="GO:0005774">
    <property type="term" value="C:vacuolar membrane"/>
    <property type="evidence" value="ECO:0007669"/>
    <property type="project" value="TreeGrafter"/>
</dbReference>
<dbReference type="SUPFAM" id="SSF50978">
    <property type="entry name" value="WD40 repeat-like"/>
    <property type="match status" value="1"/>
</dbReference>
<dbReference type="PANTHER" id="PTHR46170:SF1">
    <property type="entry name" value="GATOR COMPLEX PROTEIN WDR59"/>
    <property type="match status" value="1"/>
</dbReference>
<dbReference type="InterPro" id="IPR049566">
    <property type="entry name" value="WDR59_RTC1-like_RING_Znf"/>
</dbReference>
<feature type="domain" description="RWD" evidence="8">
    <location>
        <begin position="442"/>
        <end position="553"/>
    </location>
</feature>
<dbReference type="InterPro" id="IPR006575">
    <property type="entry name" value="RWD_dom"/>
</dbReference>
<keyword evidence="2" id="KW-0926">Vacuole</keyword>
<dbReference type="OrthoDB" id="311712at2759"/>
<comment type="subcellular location">
    <subcellularLocation>
        <location evidence="1">Vacuole</location>
    </subcellularLocation>
</comment>
<sequence length="1149" mass="131907">MSIRQADDPYQSSTFGKSLTLKVDGGFNAISINPSARDVVLASRQGLYIIDLDDPFSPPRWLHHETPWQVADVQWSPHPAKPYWIVSTSNQKAIIWNLTRSSSNAIEYALHGHTRAITDINFNPQQPDILATCSVDTYVHAWDLRSPKRPFYSTSPWRSSASQVKWNFKDSNILASSHDNDVFIWDLRNGSTPLSKLEGHQSSVNSIDFNRTRGSEIMSSSNDGTVKFWNYQSGGSTESTRTVRTDFPIWRGRYLPFGNGYCVMPMVGGENSVYMMSLEQSNDDAGETKSNNSSSNSTKLQPIYTFKGHSDRVIDFLWRSRHSYDTMVDDREFELVTWSKDCSLRLWSMSDILYDKVNFERNKRLEEKLPNYEYMTYNREVHDTMNSDDNEYKRIKETFVTTSGLKNMNNIDHLNWLSGVRMNDQHTPDDLFEQPKLHNLGEEVSAIGHKFPKVVFEKISVSTGEILLTLNGPWSENNPDEYIFLRIEINVPAHYPHRGNPPMFNIEENGNLTDATKQEILTQLNEIGKVYTDEDLYCLEQCLHYLLGEKVNMDLNDNINEPLFFLDVANSVNFDEFSSMSESIESVESTESSMDSGNNVFTNTFDESPETRNTFGRNLAFDSTPVPNECGAIWTPSGKLLCFFSTENKPDRKQKHFLKLTRDNLMIKDEPKQETRVLYDDDQIEYQNTTNNRPKRYVDTFSANDSKSRTTDVTSDRDSTSDDSFGSFVDDWNDIVGNDIVVRTRIPTLLGNFAKSFGSVHSESVKTGDSSRTAKNIIITKEFYSLFQEDKRLALEYEIMNEHPDEMARHNALVAEKYGYEEISHCWQILSDLLLAEREQSFTSFIWNNNPLGIRWFIKEAIKHFEKENNIQMLAMLCCVAANLYISKMNPVDIYNVQESYESLVTFELDDEHDPWRNEVYSQFSVGNTIQSQNDSFIKSKLLYPHDNYSIRSDEMVNNALQTPTARIANNRPPMPPKRNSNIGLQTPTLHRGKAAQVNIELIEDDVLESFKNPVGNIPDSADIKKCQLYIYQYAKLLFKWGLPYKRVELLKVSIQAITEHFHEESFDLEDLNRVNNNTIEIRWVSTYDDDKTVGNCNYCNLKIKGSMYVCGGCQHVLHTDCANEWWAIGNECPSGCGCHCPDQYNLSS</sequence>
<dbReference type="SMART" id="SM00320">
    <property type="entry name" value="WD40"/>
    <property type="match status" value="5"/>
</dbReference>
<comment type="similarity">
    <text evidence="5">Belongs to the WD repeat WDR59 family.</text>
</comment>
<evidence type="ECO:0000256" key="7">
    <source>
        <dbReference type="SAM" id="MobiDB-lite"/>
    </source>
</evidence>
<name>A0A1X7R689_9SACH</name>
<dbReference type="PROSITE" id="PS50082">
    <property type="entry name" value="WD_REPEATS_2"/>
    <property type="match status" value="3"/>
</dbReference>
<evidence type="ECO:0000259" key="8">
    <source>
        <dbReference type="PROSITE" id="PS50908"/>
    </source>
</evidence>
<dbReference type="GO" id="GO:0034198">
    <property type="term" value="P:cellular response to amino acid starvation"/>
    <property type="evidence" value="ECO:0007669"/>
    <property type="project" value="TreeGrafter"/>
</dbReference>
<dbReference type="EMBL" id="FXLY01000007">
    <property type="protein sequence ID" value="SMN21104.1"/>
    <property type="molecule type" value="Genomic_DNA"/>
</dbReference>
<feature type="region of interest" description="Disordered" evidence="7">
    <location>
        <begin position="967"/>
        <end position="986"/>
    </location>
</feature>
<accession>A0A1X7R689</accession>
<evidence type="ECO:0000256" key="1">
    <source>
        <dbReference type="ARBA" id="ARBA00004116"/>
    </source>
</evidence>
<dbReference type="Proteomes" id="UP000196158">
    <property type="component" value="Unassembled WGS sequence"/>
</dbReference>
<gene>
    <name evidence="9" type="ORF">KASA_0L01298G</name>
</gene>
<dbReference type="PROSITE" id="PS50908">
    <property type="entry name" value="RWD"/>
    <property type="match status" value="1"/>
</dbReference>
<protein>
    <submittedName>
        <fullName evidence="9">Similar to Saccharomyces cerevisiae YDR128W MTC5 Subunit of the SEA (Seh1-associated) complex, a coatomer-related complex that associates dynamically with the vacuole</fullName>
    </submittedName>
</protein>
<dbReference type="PROSITE" id="PS00678">
    <property type="entry name" value="WD_REPEATS_1"/>
    <property type="match status" value="2"/>
</dbReference>
<evidence type="ECO:0000256" key="5">
    <source>
        <dbReference type="ARBA" id="ARBA00038452"/>
    </source>
</evidence>
<proteinExistence type="inferred from homology"/>
<dbReference type="InterPro" id="IPR036322">
    <property type="entry name" value="WD40_repeat_dom_sf"/>
</dbReference>
<dbReference type="STRING" id="1789683.A0A1X7R689"/>
<feature type="repeat" description="WD" evidence="6">
    <location>
        <begin position="197"/>
        <end position="239"/>
    </location>
</feature>
<dbReference type="InterPro" id="IPR001680">
    <property type="entry name" value="WD40_rpt"/>
</dbReference>
<dbReference type="Pfam" id="PF00400">
    <property type="entry name" value="WD40"/>
    <property type="match status" value="2"/>
</dbReference>
<feature type="region of interest" description="Disordered" evidence="7">
    <location>
        <begin position="281"/>
        <end position="300"/>
    </location>
</feature>
<feature type="compositionally biased region" description="Basic and acidic residues" evidence="7">
    <location>
        <begin position="706"/>
        <end position="720"/>
    </location>
</feature>
<evidence type="ECO:0000256" key="6">
    <source>
        <dbReference type="PROSITE-ProRule" id="PRU00221"/>
    </source>
</evidence>
<organism evidence="9 10">
    <name type="scientific">Maudiozyma saulgeensis</name>
    <dbReference type="NCBI Taxonomy" id="1789683"/>
    <lineage>
        <taxon>Eukaryota</taxon>
        <taxon>Fungi</taxon>
        <taxon>Dikarya</taxon>
        <taxon>Ascomycota</taxon>
        <taxon>Saccharomycotina</taxon>
        <taxon>Saccharomycetes</taxon>
        <taxon>Saccharomycetales</taxon>
        <taxon>Saccharomycetaceae</taxon>
        <taxon>Maudiozyma</taxon>
    </lineage>
</organism>
<dbReference type="SMART" id="SM00591">
    <property type="entry name" value="RWD"/>
    <property type="match status" value="1"/>
</dbReference>
<dbReference type="CDD" id="cd16488">
    <property type="entry name" value="mRING-H2-C3H3C2_Mio-like"/>
    <property type="match status" value="1"/>
</dbReference>
<evidence type="ECO:0000313" key="10">
    <source>
        <dbReference type="Proteomes" id="UP000196158"/>
    </source>
</evidence>
<dbReference type="GO" id="GO:1904263">
    <property type="term" value="P:positive regulation of TORC1 signaling"/>
    <property type="evidence" value="ECO:0007669"/>
    <property type="project" value="TreeGrafter"/>
</dbReference>
<keyword evidence="10" id="KW-1185">Reference proteome</keyword>
<evidence type="ECO:0000313" key="9">
    <source>
        <dbReference type="EMBL" id="SMN21104.1"/>
    </source>
</evidence>
<dbReference type="PROSITE" id="PS50294">
    <property type="entry name" value="WD_REPEATS_REGION"/>
    <property type="match status" value="2"/>
</dbReference>
<feature type="repeat" description="WD" evidence="6">
    <location>
        <begin position="110"/>
        <end position="146"/>
    </location>
</feature>
<keyword evidence="3 6" id="KW-0853">WD repeat</keyword>
<dbReference type="AlphaFoldDB" id="A0A1X7R689"/>
<dbReference type="InterPro" id="IPR019775">
    <property type="entry name" value="WD40_repeat_CS"/>
</dbReference>
<dbReference type="PANTHER" id="PTHR46170">
    <property type="entry name" value="GATOR COMPLEX PROTEIN WDR59"/>
    <property type="match status" value="1"/>
</dbReference>
<dbReference type="InterPro" id="IPR015943">
    <property type="entry name" value="WD40/YVTN_repeat-like_dom_sf"/>
</dbReference>
<dbReference type="InterPro" id="IPR049567">
    <property type="entry name" value="WDR59-like"/>
</dbReference>
<evidence type="ECO:0000256" key="2">
    <source>
        <dbReference type="ARBA" id="ARBA00022554"/>
    </source>
</evidence>
<keyword evidence="4" id="KW-0677">Repeat</keyword>
<dbReference type="GO" id="GO:0035859">
    <property type="term" value="C:Seh1-associated complex"/>
    <property type="evidence" value="ECO:0007669"/>
    <property type="project" value="TreeGrafter"/>
</dbReference>
<dbReference type="GO" id="GO:0035591">
    <property type="term" value="F:signaling adaptor activity"/>
    <property type="evidence" value="ECO:0007669"/>
    <property type="project" value="TreeGrafter"/>
</dbReference>
<feature type="repeat" description="WD" evidence="6">
    <location>
        <begin position="164"/>
        <end position="195"/>
    </location>
</feature>
<dbReference type="Gene3D" id="2.130.10.10">
    <property type="entry name" value="YVTN repeat-like/Quinoprotein amine dehydrogenase"/>
    <property type="match status" value="1"/>
</dbReference>
<dbReference type="Pfam" id="PF17120">
    <property type="entry name" value="zf-RING_16"/>
    <property type="match status" value="1"/>
</dbReference>
<evidence type="ECO:0000256" key="3">
    <source>
        <dbReference type="ARBA" id="ARBA00022574"/>
    </source>
</evidence>
<evidence type="ECO:0000256" key="4">
    <source>
        <dbReference type="ARBA" id="ARBA00022737"/>
    </source>
</evidence>
<feature type="region of interest" description="Disordered" evidence="7">
    <location>
        <begin position="689"/>
        <end position="723"/>
    </location>
</feature>
<reference evidence="9 10" key="1">
    <citation type="submission" date="2017-04" db="EMBL/GenBank/DDBJ databases">
        <authorList>
            <person name="Afonso C.L."/>
            <person name="Miller P.J."/>
            <person name="Scott M.A."/>
            <person name="Spackman E."/>
            <person name="Goraichik I."/>
            <person name="Dimitrov K.M."/>
            <person name="Suarez D.L."/>
            <person name="Swayne D.E."/>
        </authorList>
    </citation>
    <scope>NUCLEOTIDE SEQUENCE [LARGE SCALE GENOMIC DNA]</scope>
</reference>